<name>A0A061DA84_BABBI</name>
<reference evidence="3" key="1">
    <citation type="submission" date="2014-06" db="EMBL/GenBank/DDBJ databases">
        <authorList>
            <person name="Aslett M."/>
            <person name="De Silva N."/>
        </authorList>
    </citation>
    <scope>NUCLEOTIDE SEQUENCE [LARGE SCALE GENOMIC DNA]</scope>
    <source>
        <strain evidence="3">Bond</strain>
    </source>
</reference>
<dbReference type="EMBL" id="LK391708">
    <property type="protein sequence ID" value="CDR95789.1"/>
    <property type="molecule type" value="Genomic_DNA"/>
</dbReference>
<dbReference type="KEGG" id="bbig:BBBOND_0209420"/>
<dbReference type="GeneID" id="24564330"/>
<dbReference type="VEuPathDB" id="PiroplasmaDB:BBBOND_0209420"/>
<proteinExistence type="predicted"/>
<evidence type="ECO:0000313" key="2">
    <source>
        <dbReference type="EMBL" id="CDR95789.1"/>
    </source>
</evidence>
<dbReference type="OrthoDB" id="10599320at2759"/>
<evidence type="ECO:0000256" key="1">
    <source>
        <dbReference type="SAM" id="MobiDB-lite"/>
    </source>
</evidence>
<accession>A0A061DA84</accession>
<dbReference type="Proteomes" id="UP000033188">
    <property type="component" value="Chromosome 2"/>
</dbReference>
<keyword evidence="3" id="KW-1185">Reference proteome</keyword>
<dbReference type="RefSeq" id="XP_012767975.1">
    <property type="nucleotide sequence ID" value="XM_012912521.1"/>
</dbReference>
<feature type="compositionally biased region" description="Basic and acidic residues" evidence="1">
    <location>
        <begin position="127"/>
        <end position="136"/>
    </location>
</feature>
<feature type="region of interest" description="Disordered" evidence="1">
    <location>
        <begin position="127"/>
        <end position="158"/>
    </location>
</feature>
<feature type="region of interest" description="Disordered" evidence="1">
    <location>
        <begin position="1"/>
        <end position="33"/>
    </location>
</feature>
<gene>
    <name evidence="2" type="ORF">BBBOND_0209420</name>
</gene>
<protein>
    <submittedName>
        <fullName evidence="2">Uncharacterized protein</fullName>
    </submittedName>
</protein>
<evidence type="ECO:0000313" key="3">
    <source>
        <dbReference type="Proteomes" id="UP000033188"/>
    </source>
</evidence>
<organism evidence="2 3">
    <name type="scientific">Babesia bigemina</name>
    <dbReference type="NCBI Taxonomy" id="5866"/>
    <lineage>
        <taxon>Eukaryota</taxon>
        <taxon>Sar</taxon>
        <taxon>Alveolata</taxon>
        <taxon>Apicomplexa</taxon>
        <taxon>Aconoidasida</taxon>
        <taxon>Piroplasmida</taxon>
        <taxon>Babesiidae</taxon>
        <taxon>Babesia</taxon>
    </lineage>
</organism>
<sequence>MGCCMSAPMEKVEADSRKPHHPPHSTVSEPLPDPKELEAILSGYDAISVYEGVGKGVCPMEGVESGGCPMKRAMLADAKKECIGKCPYSAVEDAPAAPKPDDLPAIAVEMESHFEDAKDPLEITDKDQLEISDKDSTVLPEESIPPQDNFELYDATEV</sequence>
<dbReference type="AlphaFoldDB" id="A0A061DA84"/>